<keyword evidence="1" id="KW-0472">Membrane</keyword>
<reference evidence="2 3" key="1">
    <citation type="journal article" date="2022" name="Nat. Plants">
        <title>Genomes of leafy and leafless Platanthera orchids illuminate the evolution of mycoheterotrophy.</title>
        <authorList>
            <person name="Li M.H."/>
            <person name="Liu K.W."/>
            <person name="Li Z."/>
            <person name="Lu H.C."/>
            <person name="Ye Q.L."/>
            <person name="Zhang D."/>
            <person name="Wang J.Y."/>
            <person name="Li Y.F."/>
            <person name="Zhong Z.M."/>
            <person name="Liu X."/>
            <person name="Yu X."/>
            <person name="Liu D.K."/>
            <person name="Tu X.D."/>
            <person name="Liu B."/>
            <person name="Hao Y."/>
            <person name="Liao X.Y."/>
            <person name="Jiang Y.T."/>
            <person name="Sun W.H."/>
            <person name="Chen J."/>
            <person name="Chen Y.Q."/>
            <person name="Ai Y."/>
            <person name="Zhai J.W."/>
            <person name="Wu S.S."/>
            <person name="Zhou Z."/>
            <person name="Hsiao Y.Y."/>
            <person name="Wu W.L."/>
            <person name="Chen Y.Y."/>
            <person name="Lin Y.F."/>
            <person name="Hsu J.L."/>
            <person name="Li C.Y."/>
            <person name="Wang Z.W."/>
            <person name="Zhao X."/>
            <person name="Zhong W.Y."/>
            <person name="Ma X.K."/>
            <person name="Ma L."/>
            <person name="Huang J."/>
            <person name="Chen G.Z."/>
            <person name="Huang M.Z."/>
            <person name="Huang L."/>
            <person name="Peng D.H."/>
            <person name="Luo Y.B."/>
            <person name="Zou S.Q."/>
            <person name="Chen S.P."/>
            <person name="Lan S."/>
            <person name="Tsai W.C."/>
            <person name="Van de Peer Y."/>
            <person name="Liu Z.J."/>
        </authorList>
    </citation>
    <scope>NUCLEOTIDE SEQUENCE [LARGE SCALE GENOMIC DNA]</scope>
    <source>
        <strain evidence="2">Lor287</strain>
    </source>
</reference>
<keyword evidence="1" id="KW-0812">Transmembrane</keyword>
<evidence type="ECO:0000313" key="2">
    <source>
        <dbReference type="EMBL" id="KAK8957598.1"/>
    </source>
</evidence>
<evidence type="ECO:0000256" key="1">
    <source>
        <dbReference type="SAM" id="Phobius"/>
    </source>
</evidence>
<feature type="transmembrane region" description="Helical" evidence="1">
    <location>
        <begin position="20"/>
        <end position="36"/>
    </location>
</feature>
<proteinExistence type="predicted"/>
<keyword evidence="1" id="KW-1133">Transmembrane helix</keyword>
<comment type="caution">
    <text evidence="2">The sequence shown here is derived from an EMBL/GenBank/DDBJ whole genome shotgun (WGS) entry which is preliminary data.</text>
</comment>
<accession>A0AAP0C1K5</accession>
<keyword evidence="3" id="KW-1185">Reference proteome</keyword>
<sequence>MTTARVAWAFFSLALEEQNWMVIGVLGAVLPLLRMLNIKKVARISGAVKGLISVARADARALSRTVLTLMVGMVETNEGKAAILNGGAVEAVVAMGPCRLC</sequence>
<protein>
    <submittedName>
        <fullName evidence="2">Uncharacterized protein</fullName>
    </submittedName>
</protein>
<organism evidence="2 3">
    <name type="scientific">Platanthera zijinensis</name>
    <dbReference type="NCBI Taxonomy" id="2320716"/>
    <lineage>
        <taxon>Eukaryota</taxon>
        <taxon>Viridiplantae</taxon>
        <taxon>Streptophyta</taxon>
        <taxon>Embryophyta</taxon>
        <taxon>Tracheophyta</taxon>
        <taxon>Spermatophyta</taxon>
        <taxon>Magnoliopsida</taxon>
        <taxon>Liliopsida</taxon>
        <taxon>Asparagales</taxon>
        <taxon>Orchidaceae</taxon>
        <taxon>Orchidoideae</taxon>
        <taxon>Orchideae</taxon>
        <taxon>Orchidinae</taxon>
        <taxon>Platanthera</taxon>
    </lineage>
</organism>
<name>A0AAP0C1K5_9ASPA</name>
<dbReference type="EMBL" id="JBBWWQ010000001">
    <property type="protein sequence ID" value="KAK8957598.1"/>
    <property type="molecule type" value="Genomic_DNA"/>
</dbReference>
<dbReference type="Proteomes" id="UP001418222">
    <property type="component" value="Unassembled WGS sequence"/>
</dbReference>
<dbReference type="AlphaFoldDB" id="A0AAP0C1K5"/>
<gene>
    <name evidence="2" type="ORF">KSP39_PZI000163</name>
</gene>
<evidence type="ECO:0000313" key="3">
    <source>
        <dbReference type="Proteomes" id="UP001418222"/>
    </source>
</evidence>